<dbReference type="STRING" id="762845.BCR26_14215"/>
<keyword evidence="7" id="KW-1185">Reference proteome</keyword>
<dbReference type="EMBL" id="MIEK01000027">
    <property type="protein sequence ID" value="OEH82169.1"/>
    <property type="molecule type" value="Genomic_DNA"/>
</dbReference>
<comment type="cofactor">
    <cofactor evidence="1">
        <name>FAD</name>
        <dbReference type="ChEBI" id="CHEBI:57692"/>
    </cofactor>
</comment>
<feature type="domain" description="Flavodoxin-like fold" evidence="5">
    <location>
        <begin position="20"/>
        <end position="165"/>
    </location>
</feature>
<name>A0A1E5KWY1_9ENTE</name>
<evidence type="ECO:0000256" key="2">
    <source>
        <dbReference type="ARBA" id="ARBA00022630"/>
    </source>
</evidence>
<comment type="caution">
    <text evidence="6">The sequence shown here is derived from an EMBL/GenBank/DDBJ whole genome shotgun (WGS) entry which is preliminary data.</text>
</comment>
<evidence type="ECO:0000256" key="4">
    <source>
        <dbReference type="ARBA" id="ARBA00037981"/>
    </source>
</evidence>
<evidence type="ECO:0000256" key="1">
    <source>
        <dbReference type="ARBA" id="ARBA00001974"/>
    </source>
</evidence>
<comment type="similarity">
    <text evidence="4">Belongs to the oxidoreductase MdaB family.</text>
</comment>
<dbReference type="InterPro" id="IPR003680">
    <property type="entry name" value="Flavodoxin_fold"/>
</dbReference>
<reference evidence="6 7" key="1">
    <citation type="submission" date="2016-09" db="EMBL/GenBank/DDBJ databases">
        <authorList>
            <person name="Capua I."/>
            <person name="De Benedictis P."/>
            <person name="Joannis T."/>
            <person name="Lombin L.H."/>
            <person name="Cattoli G."/>
        </authorList>
    </citation>
    <scope>NUCLEOTIDE SEQUENCE [LARGE SCALE GENOMIC DNA]</scope>
    <source>
        <strain evidence="6 7">LMG 25899</strain>
    </source>
</reference>
<accession>A0A1E5KWY1</accession>
<sequence length="190" mass="21772">MQIDKHQSGQSMTGLLSLNMVKSMTETLENLGHDVSVTYLSEGMNISDELTKINNAKLLIFQTPVYWMSTPSNLKKYFDDVYINAKGLLYKDDGRTNGGKYGSGYLSHSKYYILSTTWNAPEKAFERGAFFDGKSADDVFLNFHLAQKWVGMYPLKSFHLYDVFDSHFNYSKMEKDLNSHLLTQLSEIKK</sequence>
<keyword evidence="2" id="KW-0285">Flavoprotein</keyword>
<proteinExistence type="inferred from homology"/>
<evidence type="ECO:0000256" key="3">
    <source>
        <dbReference type="ARBA" id="ARBA00022827"/>
    </source>
</evidence>
<dbReference type="AlphaFoldDB" id="A0A1E5KWY1"/>
<gene>
    <name evidence="6" type="ORF">BCR26_14215</name>
</gene>
<dbReference type="PANTHER" id="PTHR46305">
    <property type="match status" value="1"/>
</dbReference>
<evidence type="ECO:0000259" key="5">
    <source>
        <dbReference type="Pfam" id="PF02525"/>
    </source>
</evidence>
<dbReference type="Pfam" id="PF02525">
    <property type="entry name" value="Flavodoxin_2"/>
    <property type="match status" value="1"/>
</dbReference>
<protein>
    <recommendedName>
        <fullName evidence="5">Flavodoxin-like fold domain-containing protein</fullName>
    </recommendedName>
</protein>
<organism evidence="6 7">
    <name type="scientific">Enterococcus rivorum</name>
    <dbReference type="NCBI Taxonomy" id="762845"/>
    <lineage>
        <taxon>Bacteria</taxon>
        <taxon>Bacillati</taxon>
        <taxon>Bacillota</taxon>
        <taxon>Bacilli</taxon>
        <taxon>Lactobacillales</taxon>
        <taxon>Enterococcaceae</taxon>
        <taxon>Enterococcus</taxon>
    </lineage>
</organism>
<evidence type="ECO:0000313" key="6">
    <source>
        <dbReference type="EMBL" id="OEH82169.1"/>
    </source>
</evidence>
<dbReference type="Gene3D" id="3.40.50.360">
    <property type="match status" value="1"/>
</dbReference>
<dbReference type="SUPFAM" id="SSF52218">
    <property type="entry name" value="Flavoproteins"/>
    <property type="match status" value="1"/>
</dbReference>
<keyword evidence="3" id="KW-0274">FAD</keyword>
<evidence type="ECO:0000313" key="7">
    <source>
        <dbReference type="Proteomes" id="UP000095256"/>
    </source>
</evidence>
<dbReference type="PANTHER" id="PTHR46305:SF3">
    <property type="entry name" value="NADPH:QUINONE OXIDOREDUCTASE MDAB"/>
    <property type="match status" value="1"/>
</dbReference>
<dbReference type="InterPro" id="IPR029039">
    <property type="entry name" value="Flavoprotein-like_sf"/>
</dbReference>
<dbReference type="InterPro" id="IPR052397">
    <property type="entry name" value="NADPH-QR_MdaB"/>
</dbReference>
<dbReference type="Proteomes" id="UP000095256">
    <property type="component" value="Unassembled WGS sequence"/>
</dbReference>